<name>A0A6A6U0M0_9PEZI</name>
<dbReference type="Proteomes" id="UP000799302">
    <property type="component" value="Unassembled WGS sequence"/>
</dbReference>
<dbReference type="PANTHER" id="PTHR48172">
    <property type="match status" value="1"/>
</dbReference>
<dbReference type="OrthoDB" id="188042at2759"/>
<dbReference type="InterPro" id="IPR009291">
    <property type="entry name" value="Vps62"/>
</dbReference>
<evidence type="ECO:0000313" key="2">
    <source>
        <dbReference type="EMBL" id="KAF2664658.1"/>
    </source>
</evidence>
<feature type="region of interest" description="Disordered" evidence="1">
    <location>
        <begin position="120"/>
        <end position="139"/>
    </location>
</feature>
<organism evidence="2 3">
    <name type="scientific">Microthyrium microscopicum</name>
    <dbReference type="NCBI Taxonomy" id="703497"/>
    <lineage>
        <taxon>Eukaryota</taxon>
        <taxon>Fungi</taxon>
        <taxon>Dikarya</taxon>
        <taxon>Ascomycota</taxon>
        <taxon>Pezizomycotina</taxon>
        <taxon>Dothideomycetes</taxon>
        <taxon>Dothideomycetes incertae sedis</taxon>
        <taxon>Microthyriales</taxon>
        <taxon>Microthyriaceae</taxon>
        <taxon>Microthyrium</taxon>
    </lineage>
</organism>
<dbReference type="Pfam" id="PF06101">
    <property type="entry name" value="Vps62"/>
    <property type="match status" value="1"/>
</dbReference>
<gene>
    <name evidence="2" type="ORF">BT63DRAFT_429416</name>
</gene>
<keyword evidence="3" id="KW-1185">Reference proteome</keyword>
<feature type="compositionally biased region" description="Polar residues" evidence="1">
    <location>
        <begin position="122"/>
        <end position="132"/>
    </location>
</feature>
<dbReference type="AlphaFoldDB" id="A0A6A6U0M0"/>
<proteinExistence type="predicted"/>
<protein>
    <recommendedName>
        <fullName evidence="4">Vacuolar protein sorting-associated protein 62</fullName>
    </recommendedName>
</protein>
<evidence type="ECO:0008006" key="4">
    <source>
        <dbReference type="Google" id="ProtNLM"/>
    </source>
</evidence>
<dbReference type="PANTHER" id="PTHR48172:SF2">
    <property type="entry name" value="VACUOLAR PROTEIN SORTING PROTEIN 62"/>
    <property type="match status" value="1"/>
</dbReference>
<evidence type="ECO:0000313" key="3">
    <source>
        <dbReference type="Proteomes" id="UP000799302"/>
    </source>
</evidence>
<accession>A0A6A6U0M0</accession>
<sequence length="468" mass="52901">MALQPGIPHQLPMGPNLPWSQEAAFATSYTRPHKPTSKPAPKSIIVGQVDQSDALATTPQTKSESALCASQVVVWLHSVVAAICNILTLNGVLLPGKKLSATPSRPPKTAGFGDPFNFLLRNHTSGSKTDPSTSDDDERRLRHIPDYVIEYAPYCHLFSTEEYWPGIMQEHIDHTTPYAGSDPAGGDYRDLNEGNLDKLNDFGPKTYLQSNDDPESYPEWLGGESNIPGAPHRSSAPAVLVVVDKGEYVDAFWFFFYSFNLGNQVLGVRFGNHVGDWEHTAIRFKDGKPEHVFFSEHEWGAAYRWEDVEMYDDKRMLTYSGYGTHAMYRTAGVHHYVLPFGLLQDITDKGPLWDPTLNLYSVTYDPRTDIVRPGDLTPDVPTGWFDFAGHWGDKQYPMDDHRQYRFAGELHYVSGPTGPKWKNLARKEICEGSGECHIQDVALDNVPRVFSQTEWEWLRRRREHRYGV</sequence>
<evidence type="ECO:0000256" key="1">
    <source>
        <dbReference type="SAM" id="MobiDB-lite"/>
    </source>
</evidence>
<dbReference type="EMBL" id="MU004242">
    <property type="protein sequence ID" value="KAF2664658.1"/>
    <property type="molecule type" value="Genomic_DNA"/>
</dbReference>
<reference evidence="2" key="1">
    <citation type="journal article" date="2020" name="Stud. Mycol.">
        <title>101 Dothideomycetes genomes: a test case for predicting lifestyles and emergence of pathogens.</title>
        <authorList>
            <person name="Haridas S."/>
            <person name="Albert R."/>
            <person name="Binder M."/>
            <person name="Bloem J."/>
            <person name="Labutti K."/>
            <person name="Salamov A."/>
            <person name="Andreopoulos B."/>
            <person name="Baker S."/>
            <person name="Barry K."/>
            <person name="Bills G."/>
            <person name="Bluhm B."/>
            <person name="Cannon C."/>
            <person name="Castanera R."/>
            <person name="Culley D."/>
            <person name="Daum C."/>
            <person name="Ezra D."/>
            <person name="Gonzalez J."/>
            <person name="Henrissat B."/>
            <person name="Kuo A."/>
            <person name="Liang C."/>
            <person name="Lipzen A."/>
            <person name="Lutzoni F."/>
            <person name="Magnuson J."/>
            <person name="Mondo S."/>
            <person name="Nolan M."/>
            <person name="Ohm R."/>
            <person name="Pangilinan J."/>
            <person name="Park H.-J."/>
            <person name="Ramirez L."/>
            <person name="Alfaro M."/>
            <person name="Sun H."/>
            <person name="Tritt A."/>
            <person name="Yoshinaga Y."/>
            <person name="Zwiers L.-H."/>
            <person name="Turgeon B."/>
            <person name="Goodwin S."/>
            <person name="Spatafora J."/>
            <person name="Crous P."/>
            <person name="Grigoriev I."/>
        </authorList>
    </citation>
    <scope>NUCLEOTIDE SEQUENCE</scope>
    <source>
        <strain evidence="2">CBS 115976</strain>
    </source>
</reference>